<comment type="caution">
    <text evidence="1">The sequence shown here is derived from an EMBL/GenBank/DDBJ whole genome shotgun (WGS) entry which is preliminary data.</text>
</comment>
<evidence type="ECO:0000313" key="2">
    <source>
        <dbReference type="Proteomes" id="UP000215914"/>
    </source>
</evidence>
<dbReference type="EMBL" id="MNCJ02000321">
    <property type="protein sequence ID" value="KAF5802489.1"/>
    <property type="molecule type" value="Genomic_DNA"/>
</dbReference>
<keyword evidence="2" id="KW-1185">Reference proteome</keyword>
<organism evidence="1 2">
    <name type="scientific">Helianthus annuus</name>
    <name type="common">Common sunflower</name>
    <dbReference type="NCBI Taxonomy" id="4232"/>
    <lineage>
        <taxon>Eukaryota</taxon>
        <taxon>Viridiplantae</taxon>
        <taxon>Streptophyta</taxon>
        <taxon>Embryophyta</taxon>
        <taxon>Tracheophyta</taxon>
        <taxon>Spermatophyta</taxon>
        <taxon>Magnoliopsida</taxon>
        <taxon>eudicotyledons</taxon>
        <taxon>Gunneridae</taxon>
        <taxon>Pentapetalae</taxon>
        <taxon>asterids</taxon>
        <taxon>campanulids</taxon>
        <taxon>Asterales</taxon>
        <taxon>Asteraceae</taxon>
        <taxon>Asteroideae</taxon>
        <taxon>Heliantheae alliance</taxon>
        <taxon>Heliantheae</taxon>
        <taxon>Helianthus</taxon>
    </lineage>
</organism>
<evidence type="ECO:0000313" key="1">
    <source>
        <dbReference type="EMBL" id="KAF5802489.1"/>
    </source>
</evidence>
<name>A0A9K3NJH1_HELAN</name>
<accession>A0A9K3NJH1</accession>
<gene>
    <name evidence="1" type="ORF">HanXRQr2_Chr06g0260091</name>
</gene>
<dbReference type="AlphaFoldDB" id="A0A9K3NJH1"/>
<protein>
    <submittedName>
        <fullName evidence="1">Uncharacterized protein</fullName>
    </submittedName>
</protein>
<reference evidence="1" key="2">
    <citation type="submission" date="2020-06" db="EMBL/GenBank/DDBJ databases">
        <title>Helianthus annuus Genome sequencing and assembly Release 2.</title>
        <authorList>
            <person name="Gouzy J."/>
            <person name="Langlade N."/>
            <person name="Munos S."/>
        </authorList>
    </citation>
    <scope>NUCLEOTIDE SEQUENCE</scope>
    <source>
        <tissue evidence="1">Leaves</tissue>
    </source>
</reference>
<sequence length="79" mass="9009">MKENLCDAMTIMGSKSGKNLLTMCKKLKFQQKKFKDITWKFAVIAINEIGGMWRHVTSFAASIVVSLFRLSIDCCEILF</sequence>
<proteinExistence type="predicted"/>
<reference evidence="1" key="1">
    <citation type="journal article" date="2017" name="Nature">
        <title>The sunflower genome provides insights into oil metabolism, flowering and Asterid evolution.</title>
        <authorList>
            <person name="Badouin H."/>
            <person name="Gouzy J."/>
            <person name="Grassa C.J."/>
            <person name="Murat F."/>
            <person name="Staton S.E."/>
            <person name="Cottret L."/>
            <person name="Lelandais-Briere C."/>
            <person name="Owens G.L."/>
            <person name="Carrere S."/>
            <person name="Mayjonade B."/>
            <person name="Legrand L."/>
            <person name="Gill N."/>
            <person name="Kane N.C."/>
            <person name="Bowers J.E."/>
            <person name="Hubner S."/>
            <person name="Bellec A."/>
            <person name="Berard A."/>
            <person name="Berges H."/>
            <person name="Blanchet N."/>
            <person name="Boniface M.C."/>
            <person name="Brunel D."/>
            <person name="Catrice O."/>
            <person name="Chaidir N."/>
            <person name="Claudel C."/>
            <person name="Donnadieu C."/>
            <person name="Faraut T."/>
            <person name="Fievet G."/>
            <person name="Helmstetter N."/>
            <person name="King M."/>
            <person name="Knapp S.J."/>
            <person name="Lai Z."/>
            <person name="Le Paslier M.C."/>
            <person name="Lippi Y."/>
            <person name="Lorenzon L."/>
            <person name="Mandel J.R."/>
            <person name="Marage G."/>
            <person name="Marchand G."/>
            <person name="Marquand E."/>
            <person name="Bret-Mestries E."/>
            <person name="Morien E."/>
            <person name="Nambeesan S."/>
            <person name="Nguyen T."/>
            <person name="Pegot-Espagnet P."/>
            <person name="Pouilly N."/>
            <person name="Raftis F."/>
            <person name="Sallet E."/>
            <person name="Schiex T."/>
            <person name="Thomas J."/>
            <person name="Vandecasteele C."/>
            <person name="Vares D."/>
            <person name="Vear F."/>
            <person name="Vautrin S."/>
            <person name="Crespi M."/>
            <person name="Mangin B."/>
            <person name="Burke J.M."/>
            <person name="Salse J."/>
            <person name="Munos S."/>
            <person name="Vincourt P."/>
            <person name="Rieseberg L.H."/>
            <person name="Langlade N.B."/>
        </authorList>
    </citation>
    <scope>NUCLEOTIDE SEQUENCE</scope>
    <source>
        <tissue evidence="1">Leaves</tissue>
    </source>
</reference>
<dbReference type="Gramene" id="mRNA:HanXRQr2_Chr06g0260091">
    <property type="protein sequence ID" value="mRNA:HanXRQr2_Chr06g0260091"/>
    <property type="gene ID" value="HanXRQr2_Chr06g0260091"/>
</dbReference>
<dbReference type="Proteomes" id="UP000215914">
    <property type="component" value="Unassembled WGS sequence"/>
</dbReference>